<organism evidence="2 3">
    <name type="scientific">Xenotaenia resolanae</name>
    <dbReference type="NCBI Taxonomy" id="208358"/>
    <lineage>
        <taxon>Eukaryota</taxon>
        <taxon>Metazoa</taxon>
        <taxon>Chordata</taxon>
        <taxon>Craniata</taxon>
        <taxon>Vertebrata</taxon>
        <taxon>Euteleostomi</taxon>
        <taxon>Actinopterygii</taxon>
        <taxon>Neopterygii</taxon>
        <taxon>Teleostei</taxon>
        <taxon>Neoteleostei</taxon>
        <taxon>Acanthomorphata</taxon>
        <taxon>Ovalentaria</taxon>
        <taxon>Atherinomorphae</taxon>
        <taxon>Cyprinodontiformes</taxon>
        <taxon>Goodeidae</taxon>
        <taxon>Xenotaenia</taxon>
    </lineage>
</organism>
<sequence>DSEVFIQEKRSGQQETLWNPTPDIRNRRLKRQVVHLDQQGEFESERLWQHVTSAILDRDQVRATQEKFVLEEAQRREAKERGERSWIPKLFQQDPVTSEWTYKHLDARPWDTEVCLVQFEKDGMIQTQEKIQRQQNGLSYSHSWTSQHKAEVNGKHRKASSQPSTCSQNTESSSTTPEPTHESSDNEGEGEFR</sequence>
<comment type="caution">
    <text evidence="2">The sequence shown here is derived from an EMBL/GenBank/DDBJ whole genome shotgun (WGS) entry which is preliminary data.</text>
</comment>
<feature type="non-terminal residue" evidence="2">
    <location>
        <position position="1"/>
    </location>
</feature>
<feature type="compositionally biased region" description="Basic and acidic residues" evidence="1">
    <location>
        <begin position="1"/>
        <end position="12"/>
    </location>
</feature>
<evidence type="ECO:0000313" key="2">
    <source>
        <dbReference type="EMBL" id="MEQ2274179.1"/>
    </source>
</evidence>
<protein>
    <recommendedName>
        <fullName evidence="4">Oxysterol-binding protein</fullName>
    </recommendedName>
</protein>
<reference evidence="2 3" key="1">
    <citation type="submission" date="2021-06" db="EMBL/GenBank/DDBJ databases">
        <authorList>
            <person name="Palmer J.M."/>
        </authorList>
    </citation>
    <scope>NUCLEOTIDE SEQUENCE [LARGE SCALE GENOMIC DNA]</scope>
    <source>
        <strain evidence="2 3">XR_2019</strain>
        <tissue evidence="2">Muscle</tissue>
    </source>
</reference>
<feature type="region of interest" description="Disordered" evidence="1">
    <location>
        <begin position="1"/>
        <end position="22"/>
    </location>
</feature>
<dbReference type="EMBL" id="JAHRIM010075086">
    <property type="protein sequence ID" value="MEQ2274179.1"/>
    <property type="molecule type" value="Genomic_DNA"/>
</dbReference>
<dbReference type="SUPFAM" id="SSF144000">
    <property type="entry name" value="Oxysterol-binding protein-like"/>
    <property type="match status" value="1"/>
</dbReference>
<accession>A0ABV0WYM4</accession>
<evidence type="ECO:0000256" key="1">
    <source>
        <dbReference type="SAM" id="MobiDB-lite"/>
    </source>
</evidence>
<dbReference type="Proteomes" id="UP001444071">
    <property type="component" value="Unassembled WGS sequence"/>
</dbReference>
<dbReference type="InterPro" id="IPR037239">
    <property type="entry name" value="OSBP_sf"/>
</dbReference>
<evidence type="ECO:0008006" key="4">
    <source>
        <dbReference type="Google" id="ProtNLM"/>
    </source>
</evidence>
<feature type="compositionally biased region" description="Polar residues" evidence="1">
    <location>
        <begin position="133"/>
        <end position="147"/>
    </location>
</feature>
<keyword evidence="3" id="KW-1185">Reference proteome</keyword>
<proteinExistence type="predicted"/>
<feature type="compositionally biased region" description="Basic and acidic residues" evidence="1">
    <location>
        <begin position="179"/>
        <end position="193"/>
    </location>
</feature>
<evidence type="ECO:0000313" key="3">
    <source>
        <dbReference type="Proteomes" id="UP001444071"/>
    </source>
</evidence>
<dbReference type="Gene3D" id="6.10.140.1150">
    <property type="match status" value="1"/>
</dbReference>
<feature type="compositionally biased region" description="Polar residues" evidence="1">
    <location>
        <begin position="160"/>
        <end position="169"/>
    </location>
</feature>
<feature type="region of interest" description="Disordered" evidence="1">
    <location>
        <begin position="133"/>
        <end position="193"/>
    </location>
</feature>
<name>A0ABV0WYM4_9TELE</name>
<gene>
    <name evidence="2" type="ORF">XENORESO_015540</name>
</gene>